<reference evidence="2 3" key="1">
    <citation type="submission" date="2019-05" db="EMBL/GenBank/DDBJ databases">
        <authorList>
            <consortium name="Science for Life Laboratories"/>
        </authorList>
    </citation>
    <scope>NUCLEOTIDE SEQUENCE [LARGE SCALE GENOMIC DNA]</scope>
    <source>
        <strain evidence="2">Soil9</strain>
    </source>
</reference>
<evidence type="ECO:0000313" key="3">
    <source>
        <dbReference type="Proteomes" id="UP000464178"/>
    </source>
</evidence>
<dbReference type="EMBL" id="LR593886">
    <property type="protein sequence ID" value="VTR95385.1"/>
    <property type="molecule type" value="Genomic_DNA"/>
</dbReference>
<feature type="compositionally biased region" description="Polar residues" evidence="1">
    <location>
        <begin position="30"/>
        <end position="42"/>
    </location>
</feature>
<accession>A0A6P2D4L9</accession>
<evidence type="ECO:0000256" key="1">
    <source>
        <dbReference type="SAM" id="MobiDB-lite"/>
    </source>
</evidence>
<dbReference type="AlphaFoldDB" id="A0A6P2D4L9"/>
<organism evidence="2 3">
    <name type="scientific">Gemmata massiliana</name>
    <dbReference type="NCBI Taxonomy" id="1210884"/>
    <lineage>
        <taxon>Bacteria</taxon>
        <taxon>Pseudomonadati</taxon>
        <taxon>Planctomycetota</taxon>
        <taxon>Planctomycetia</taxon>
        <taxon>Gemmatales</taxon>
        <taxon>Gemmataceae</taxon>
        <taxon>Gemmata</taxon>
    </lineage>
</organism>
<dbReference type="KEGG" id="gms:SOIL9_23290"/>
<dbReference type="Proteomes" id="UP000464178">
    <property type="component" value="Chromosome"/>
</dbReference>
<proteinExistence type="predicted"/>
<feature type="region of interest" description="Disordered" evidence="1">
    <location>
        <begin position="29"/>
        <end position="54"/>
    </location>
</feature>
<keyword evidence="3" id="KW-1185">Reference proteome</keyword>
<protein>
    <submittedName>
        <fullName evidence="2">Secreted protein</fullName>
    </submittedName>
</protein>
<evidence type="ECO:0000313" key="2">
    <source>
        <dbReference type="EMBL" id="VTR95385.1"/>
    </source>
</evidence>
<sequence>MFVNTYTLTRSVAVAVCAFALVGCGERVARNSSPSTPGTSNEAPEGAVAAERAKLSPEDRALVEAQEWCVISNDEQLGSMGAPIKLTIKGQPVFVCCRGCVKKAESNPDATLAKVEELKAKAKANKSDKTDKGKAH</sequence>
<name>A0A6P2D4L9_9BACT</name>
<dbReference type="RefSeq" id="WP_162669807.1">
    <property type="nucleotide sequence ID" value="NZ_LR593886.1"/>
</dbReference>
<gene>
    <name evidence="2" type="ORF">SOIL9_23290</name>
</gene>